<dbReference type="Pfam" id="PF00582">
    <property type="entry name" value="Usp"/>
    <property type="match status" value="1"/>
</dbReference>
<dbReference type="eggNOG" id="arCOG00449">
    <property type="taxonomic scope" value="Archaea"/>
</dbReference>
<dbReference type="InterPro" id="IPR014729">
    <property type="entry name" value="Rossmann-like_a/b/a_fold"/>
</dbReference>
<dbReference type="Proteomes" id="UP000003751">
    <property type="component" value="Unassembled WGS sequence"/>
</dbReference>
<dbReference type="AlphaFoldDB" id="E7QZH0"/>
<gene>
    <name evidence="4" type="ORF">SAMN05444342_2854</name>
    <name evidence="3" type="ORF">ZOD2009_20897</name>
</gene>
<dbReference type="PATRIC" id="fig|797209.4.peg.4096"/>
<dbReference type="OrthoDB" id="105697at2157"/>
<protein>
    <submittedName>
        <fullName evidence="3 4">Universal stress protein</fullName>
    </submittedName>
</protein>
<dbReference type="EMBL" id="AEMG01000029">
    <property type="protein sequence ID" value="EFW90091.1"/>
    <property type="molecule type" value="Genomic_DNA"/>
</dbReference>
<organism evidence="3 5">
    <name type="scientific">Haladaptatus paucihalophilus DX253</name>
    <dbReference type="NCBI Taxonomy" id="797209"/>
    <lineage>
        <taxon>Archaea</taxon>
        <taxon>Methanobacteriati</taxon>
        <taxon>Methanobacteriota</taxon>
        <taxon>Stenosarchaea group</taxon>
        <taxon>Halobacteria</taxon>
        <taxon>Halobacteriales</taxon>
        <taxon>Haladaptataceae</taxon>
        <taxon>Haladaptatus</taxon>
    </lineage>
</organism>
<dbReference type="STRING" id="797209.GCA_000376445_03219"/>
<accession>E7QZH0</accession>
<dbReference type="Gene3D" id="3.40.50.620">
    <property type="entry name" value="HUPs"/>
    <property type="match status" value="1"/>
</dbReference>
<evidence type="ECO:0000313" key="5">
    <source>
        <dbReference type="Proteomes" id="UP000003751"/>
    </source>
</evidence>
<evidence type="ECO:0000256" key="1">
    <source>
        <dbReference type="ARBA" id="ARBA00008791"/>
    </source>
</evidence>
<sequence length="147" mass="15894">MDETGAISYDDVLVPTDGSKAAKRATEQAVELVTESGGTVHALYVMDMGDADFVATPSDIKETRKRLEKKGQGFVDAVKDRADESGVDCVTVVKSGIPEDEIVEYVRDQDIELVVMGRRGRSDPDKPLIGSTTKRVLGVLDVPVRVV</sequence>
<dbReference type="PANTHER" id="PTHR46268">
    <property type="entry name" value="STRESS RESPONSE PROTEIN NHAX"/>
    <property type="match status" value="1"/>
</dbReference>
<dbReference type="PRINTS" id="PR01438">
    <property type="entry name" value="UNVRSLSTRESS"/>
</dbReference>
<dbReference type="EMBL" id="FRAN01000004">
    <property type="protein sequence ID" value="SHL05081.1"/>
    <property type="molecule type" value="Genomic_DNA"/>
</dbReference>
<dbReference type="InterPro" id="IPR006016">
    <property type="entry name" value="UspA"/>
</dbReference>
<reference evidence="6" key="2">
    <citation type="submission" date="2016-11" db="EMBL/GenBank/DDBJ databases">
        <authorList>
            <person name="Varghese N."/>
            <person name="Submissions S."/>
        </authorList>
    </citation>
    <scope>NUCLEOTIDE SEQUENCE [LARGE SCALE GENOMIC DNA]</scope>
    <source>
        <strain evidence="6">DX253</strain>
    </source>
</reference>
<dbReference type="Proteomes" id="UP000184203">
    <property type="component" value="Unassembled WGS sequence"/>
</dbReference>
<proteinExistence type="inferred from homology"/>
<feature type="domain" description="UspA" evidence="2">
    <location>
        <begin position="9"/>
        <end position="147"/>
    </location>
</feature>
<dbReference type="InterPro" id="IPR006015">
    <property type="entry name" value="Universal_stress_UspA"/>
</dbReference>
<dbReference type="SUPFAM" id="SSF52402">
    <property type="entry name" value="Adenine nucleotide alpha hydrolases-like"/>
    <property type="match status" value="1"/>
</dbReference>
<reference evidence="3 5" key="1">
    <citation type="journal article" date="2014" name="ISME J.">
        <title>Trehalose/2-sulfotrehalose biosynthesis and glycine-betaine uptake are widely spread mechanisms for osmoadaptation in the Halobacteriales.</title>
        <authorList>
            <person name="Youssef N.H."/>
            <person name="Savage-Ashlock K.N."/>
            <person name="McCully A.L."/>
            <person name="Luedtke B."/>
            <person name="Shaw E.I."/>
            <person name="Hoff W.D."/>
            <person name="Elshahed M.S."/>
        </authorList>
    </citation>
    <scope>NUCLEOTIDE SEQUENCE [LARGE SCALE GENOMIC DNA]</scope>
    <source>
        <strain evidence="3 5">DX253</strain>
    </source>
</reference>
<dbReference type="RefSeq" id="WP_007983194.1">
    <property type="nucleotide sequence ID" value="NZ_AEMG01000029.1"/>
</dbReference>
<evidence type="ECO:0000313" key="3">
    <source>
        <dbReference type="EMBL" id="EFW90091.1"/>
    </source>
</evidence>
<evidence type="ECO:0000313" key="6">
    <source>
        <dbReference type="Proteomes" id="UP000184203"/>
    </source>
</evidence>
<name>E7QZH0_HALPU</name>
<evidence type="ECO:0000313" key="4">
    <source>
        <dbReference type="EMBL" id="SHL05081.1"/>
    </source>
</evidence>
<dbReference type="PANTHER" id="PTHR46268:SF6">
    <property type="entry name" value="UNIVERSAL STRESS PROTEIN UP12"/>
    <property type="match status" value="1"/>
</dbReference>
<dbReference type="CDD" id="cd00293">
    <property type="entry name" value="USP-like"/>
    <property type="match status" value="1"/>
</dbReference>
<reference evidence="4" key="3">
    <citation type="submission" date="2016-11" db="EMBL/GenBank/DDBJ databases">
        <authorList>
            <person name="Jaros S."/>
            <person name="Januszkiewicz K."/>
            <person name="Wedrychowicz H."/>
        </authorList>
    </citation>
    <scope>NUCLEOTIDE SEQUENCE [LARGE SCALE GENOMIC DNA]</scope>
    <source>
        <strain evidence="4">DX253</strain>
    </source>
</reference>
<evidence type="ECO:0000259" key="2">
    <source>
        <dbReference type="Pfam" id="PF00582"/>
    </source>
</evidence>
<comment type="similarity">
    <text evidence="1">Belongs to the universal stress protein A family.</text>
</comment>
<keyword evidence="6" id="KW-1185">Reference proteome</keyword>